<dbReference type="Proteomes" id="UP001341135">
    <property type="component" value="Chromosome"/>
</dbReference>
<dbReference type="GeneID" id="89289131"/>
<organism evidence="1 2">
    <name type="scientific">Pyrodictium abyssi</name>
    <dbReference type="NCBI Taxonomy" id="54256"/>
    <lineage>
        <taxon>Archaea</taxon>
        <taxon>Thermoproteota</taxon>
        <taxon>Thermoprotei</taxon>
        <taxon>Desulfurococcales</taxon>
        <taxon>Pyrodictiaceae</taxon>
        <taxon>Pyrodictium</taxon>
    </lineage>
</organism>
<protein>
    <submittedName>
        <fullName evidence="1">Uncharacterized protein</fullName>
    </submittedName>
</protein>
<evidence type="ECO:0000313" key="2">
    <source>
        <dbReference type="Proteomes" id="UP001341135"/>
    </source>
</evidence>
<gene>
    <name evidence="1" type="ORF">PABY_11120</name>
</gene>
<name>A0ABM8IVF8_9CREN</name>
<sequence>MGRAVLTLLVLLAALLAAGAHAQSSVYVGGTGSVVIDAGFSRPVEGAVVQLQLSAALYVSPVSVASVEGVRVYLVLEGGRLLDVTGNVSVSVEQVNFTTQRVDIASEAAIVIRQEAVTGLRVELTLRGVGKGQAVVAYTYTVAGAVSLMESMPAMPFLPITGSGRTVVEVADTVTLQVRLAAGWNLVGVSVEPLDPRVEAVFEGTPVSAVYYYNASAGKWMYWVPGSGGTLRELHAGMGLWVYAGEPFTLTITGTPAVEPGPGLAPGWNLVAPLLGTGSQPYPGDPVYPAEYCAKYGCTAIYYYDPEENRWLFWAPGNPASTLLALQPGKAYYVYRPW</sequence>
<dbReference type="RefSeq" id="WP_338252717.1">
    <property type="nucleotide sequence ID" value="NZ_AP028907.1"/>
</dbReference>
<evidence type="ECO:0000313" key="1">
    <source>
        <dbReference type="EMBL" id="BES81545.1"/>
    </source>
</evidence>
<reference evidence="1 2" key="1">
    <citation type="submission" date="2023-09" db="EMBL/GenBank/DDBJ databases">
        <title>Pyrofollis japonicus gen. nov. sp. nov., a novel member of the family Pyrodictiaceae isolated from the Iheya North hydrothermal field.</title>
        <authorList>
            <person name="Miyazaki U."/>
            <person name="Sanari M."/>
            <person name="Tame A."/>
            <person name="Kitajima M."/>
            <person name="Okamoto A."/>
            <person name="Sawayama S."/>
            <person name="Miyazaki J."/>
            <person name="Takai K."/>
            <person name="Nakagawa S."/>
        </authorList>
    </citation>
    <scope>NUCLEOTIDE SEQUENCE [LARGE SCALE GENOMIC DNA]</scope>
    <source>
        <strain evidence="1 2">AV2</strain>
    </source>
</reference>
<keyword evidence="2" id="KW-1185">Reference proteome</keyword>
<dbReference type="EMBL" id="AP028907">
    <property type="protein sequence ID" value="BES81545.1"/>
    <property type="molecule type" value="Genomic_DNA"/>
</dbReference>
<proteinExistence type="predicted"/>
<accession>A0ABM8IVF8</accession>